<dbReference type="EMBL" id="JAFNEN010002205">
    <property type="protein sequence ID" value="KAG8172956.1"/>
    <property type="molecule type" value="Genomic_DNA"/>
</dbReference>
<dbReference type="Proteomes" id="UP000827092">
    <property type="component" value="Unassembled WGS sequence"/>
</dbReference>
<comment type="caution">
    <text evidence="2">The sequence shown here is derived from an EMBL/GenBank/DDBJ whole genome shotgun (WGS) entry which is preliminary data.</text>
</comment>
<accession>A0AAV6TMP0</accession>
<feature type="compositionally biased region" description="Basic and acidic residues" evidence="1">
    <location>
        <begin position="7"/>
        <end position="21"/>
    </location>
</feature>
<dbReference type="AlphaFoldDB" id="A0AAV6TMP0"/>
<feature type="region of interest" description="Disordered" evidence="1">
    <location>
        <begin position="1"/>
        <end position="25"/>
    </location>
</feature>
<evidence type="ECO:0000256" key="1">
    <source>
        <dbReference type="SAM" id="MobiDB-lite"/>
    </source>
</evidence>
<evidence type="ECO:0000313" key="3">
    <source>
        <dbReference type="Proteomes" id="UP000827092"/>
    </source>
</evidence>
<evidence type="ECO:0000313" key="2">
    <source>
        <dbReference type="EMBL" id="KAG8172956.1"/>
    </source>
</evidence>
<gene>
    <name evidence="2" type="ORF">JTE90_027190</name>
</gene>
<proteinExistence type="predicted"/>
<name>A0AAV6TMP0_9ARAC</name>
<reference evidence="2 3" key="1">
    <citation type="journal article" date="2022" name="Nat. Ecol. Evol.">
        <title>A masculinizing supergene underlies an exaggerated male reproductive morph in a spider.</title>
        <authorList>
            <person name="Hendrickx F."/>
            <person name="De Corte Z."/>
            <person name="Sonet G."/>
            <person name="Van Belleghem S.M."/>
            <person name="Kostlbacher S."/>
            <person name="Vangestel C."/>
        </authorList>
    </citation>
    <scope>NUCLEOTIDE SEQUENCE [LARGE SCALE GENOMIC DNA]</scope>
    <source>
        <strain evidence="2">W744_W776</strain>
    </source>
</reference>
<sequence length="96" mass="10784">FQVPPSVRDHPGPREDLRRAGLEPGSNPVRACWFPGRALVTPPLSVRRRFGPGFLLAQRCTLRAETVHRVLVLAEVKELLSWCSLDGLRLKETSED</sequence>
<organism evidence="2 3">
    <name type="scientific">Oedothorax gibbosus</name>
    <dbReference type="NCBI Taxonomy" id="931172"/>
    <lineage>
        <taxon>Eukaryota</taxon>
        <taxon>Metazoa</taxon>
        <taxon>Ecdysozoa</taxon>
        <taxon>Arthropoda</taxon>
        <taxon>Chelicerata</taxon>
        <taxon>Arachnida</taxon>
        <taxon>Araneae</taxon>
        <taxon>Araneomorphae</taxon>
        <taxon>Entelegynae</taxon>
        <taxon>Araneoidea</taxon>
        <taxon>Linyphiidae</taxon>
        <taxon>Erigoninae</taxon>
        <taxon>Oedothorax</taxon>
    </lineage>
</organism>
<feature type="non-terminal residue" evidence="2">
    <location>
        <position position="1"/>
    </location>
</feature>
<keyword evidence="3" id="KW-1185">Reference proteome</keyword>
<protein>
    <submittedName>
        <fullName evidence="2">Uncharacterized protein</fullName>
    </submittedName>
</protein>